<name>A0A7W9ZNK5_9SPIR</name>
<protein>
    <submittedName>
        <fullName evidence="2">Uncharacterized protein</fullName>
    </submittedName>
</protein>
<gene>
    <name evidence="1" type="ORF">HNP67_000877</name>
    <name evidence="2" type="ORF">HNP67_000954</name>
    <name evidence="3" type="ORF">QIA39_04585</name>
</gene>
<dbReference type="EMBL" id="CP132479">
    <property type="protein sequence ID" value="WNY70947.1"/>
    <property type="molecule type" value="Genomic_DNA"/>
</dbReference>
<dbReference type="EMBL" id="JACHFB010000003">
    <property type="protein sequence ID" value="MBB6213459.1"/>
    <property type="molecule type" value="Genomic_DNA"/>
</dbReference>
<accession>A0A7W9ZNK5</accession>
<evidence type="ECO:0000313" key="3">
    <source>
        <dbReference type="EMBL" id="WNY70947.1"/>
    </source>
</evidence>
<evidence type="ECO:0000313" key="1">
    <source>
        <dbReference type="EMBL" id="MBB6213382.1"/>
    </source>
</evidence>
<reference evidence="3 5" key="2">
    <citation type="submission" date="2023-07" db="EMBL/GenBank/DDBJ databases">
        <title>Genome sequencing of multiple Borrelia sensu lato isolates.</title>
        <authorList>
            <person name="Mongodin E.F."/>
            <person name="Rudenko N."/>
            <person name="Fraser C.M."/>
            <person name="Schutzer S."/>
            <person name="Luft B."/>
            <person name="Morgan R."/>
            <person name="Chastens S."/>
            <person name="Qiu W."/>
        </authorList>
    </citation>
    <scope>NUCLEOTIDE SEQUENCE [LARGE SCALE GENOMIC DNA]</scope>
    <source>
        <strain evidence="3 5">CA446</strain>
        <plasmid evidence="3 5">lp54</plasmid>
    </source>
</reference>
<keyword evidence="5" id="KW-1185">Reference proteome</keyword>
<reference evidence="2 4" key="1">
    <citation type="submission" date="2020-08" db="EMBL/GenBank/DDBJ databases">
        <title>Genomic Encyclopedia of Type Strains, Phase IV (KMG-IV): sequencing the most valuable type-strain genomes for metagenomic binning, comparative biology and taxonomic classification.</title>
        <authorList>
            <person name="Goeker M."/>
        </authorList>
    </citation>
    <scope>NUCLEOTIDE SEQUENCE [LARGE SCALE GENOMIC DNA]</scope>
    <source>
        <strain evidence="2 4">DSM 17989</strain>
    </source>
</reference>
<evidence type="ECO:0000313" key="5">
    <source>
        <dbReference type="Proteomes" id="UP001302829"/>
    </source>
</evidence>
<dbReference type="RefSeq" id="WP_184125330.1">
    <property type="nucleotide sequence ID" value="NZ_CP124075.1"/>
</dbReference>
<evidence type="ECO:0000313" key="4">
    <source>
        <dbReference type="Proteomes" id="UP000536100"/>
    </source>
</evidence>
<dbReference type="AlphaFoldDB" id="A0A7W9ZNK5"/>
<sequence>MLPQFVGFSFEYFDYFDTVLIKEQERDWQALEGITTSFGPIELSCFTCSRDYFIFSVNYVSSKLSLVVLFPAAFIERFNPSAYSLTTIF</sequence>
<proteinExistence type="predicted"/>
<evidence type="ECO:0000313" key="2">
    <source>
        <dbReference type="EMBL" id="MBB6213459.1"/>
    </source>
</evidence>
<dbReference type="EMBL" id="JACHFB010000003">
    <property type="protein sequence ID" value="MBB6213382.1"/>
    <property type="molecule type" value="Genomic_DNA"/>
</dbReference>
<dbReference type="Proteomes" id="UP000536100">
    <property type="component" value="Unassembled WGS sequence"/>
</dbReference>
<organism evidence="2 4">
    <name type="scientific">Borreliella californiensis</name>
    <dbReference type="NCBI Taxonomy" id="373543"/>
    <lineage>
        <taxon>Bacteria</taxon>
        <taxon>Pseudomonadati</taxon>
        <taxon>Spirochaetota</taxon>
        <taxon>Spirochaetia</taxon>
        <taxon>Spirochaetales</taxon>
        <taxon>Borreliaceae</taxon>
        <taxon>Borreliella</taxon>
    </lineage>
</organism>
<geneLocation type="plasmid" evidence="3 5">
    <name>lp54</name>
</geneLocation>
<keyword evidence="3" id="KW-0614">Plasmid</keyword>
<dbReference type="Proteomes" id="UP001302829">
    <property type="component" value="Plasmid lp54"/>
</dbReference>